<name>A0A835RMW9_VANPL</name>
<comment type="caution">
    <text evidence="1">The sequence shown here is derived from an EMBL/GenBank/DDBJ whole genome shotgun (WGS) entry which is preliminary data.</text>
</comment>
<dbReference type="Proteomes" id="UP000639772">
    <property type="component" value="Unassembled WGS sequence"/>
</dbReference>
<sequence length="151" mass="16739">MIPFLDGISDVDVSTELAESPSLSSLSLLLLPSTPAPLLRWSWLPLLPLVLEESSCSGPAAALFRRIHLQPGELGCIRTLVAPVAADIHIGNPFVIRVVLAQQVHIKTTNIQHLWRRPFVVRRYASRLTSSLNALASRGVEYDWEELSSFF</sequence>
<accession>A0A835RMW9</accession>
<gene>
    <name evidence="1" type="ORF">HPP92_006075</name>
</gene>
<dbReference type="AlphaFoldDB" id="A0A835RMW9"/>
<proteinExistence type="predicted"/>
<evidence type="ECO:0000313" key="1">
    <source>
        <dbReference type="EMBL" id="KAG0495081.1"/>
    </source>
</evidence>
<dbReference type="EMBL" id="JADCNM010000002">
    <property type="protein sequence ID" value="KAG0495081.1"/>
    <property type="molecule type" value="Genomic_DNA"/>
</dbReference>
<evidence type="ECO:0000313" key="2">
    <source>
        <dbReference type="Proteomes" id="UP000639772"/>
    </source>
</evidence>
<protein>
    <submittedName>
        <fullName evidence="1">Uncharacterized protein</fullName>
    </submittedName>
</protein>
<organism evidence="1 2">
    <name type="scientific">Vanilla planifolia</name>
    <name type="common">Vanilla</name>
    <dbReference type="NCBI Taxonomy" id="51239"/>
    <lineage>
        <taxon>Eukaryota</taxon>
        <taxon>Viridiplantae</taxon>
        <taxon>Streptophyta</taxon>
        <taxon>Embryophyta</taxon>
        <taxon>Tracheophyta</taxon>
        <taxon>Spermatophyta</taxon>
        <taxon>Magnoliopsida</taxon>
        <taxon>Liliopsida</taxon>
        <taxon>Asparagales</taxon>
        <taxon>Orchidaceae</taxon>
        <taxon>Vanilloideae</taxon>
        <taxon>Vanilleae</taxon>
        <taxon>Vanilla</taxon>
    </lineage>
</organism>
<reference evidence="1 2" key="1">
    <citation type="journal article" date="2020" name="Nat. Food">
        <title>A phased Vanilla planifolia genome enables genetic improvement of flavour and production.</title>
        <authorList>
            <person name="Hasing T."/>
            <person name="Tang H."/>
            <person name="Brym M."/>
            <person name="Khazi F."/>
            <person name="Huang T."/>
            <person name="Chambers A.H."/>
        </authorList>
    </citation>
    <scope>NUCLEOTIDE SEQUENCE [LARGE SCALE GENOMIC DNA]</scope>
    <source>
        <tissue evidence="1">Leaf</tissue>
    </source>
</reference>